<dbReference type="Gene3D" id="3.90.25.10">
    <property type="entry name" value="UDP-galactose 4-epimerase, domain 1"/>
    <property type="match status" value="1"/>
</dbReference>
<dbReference type="Gene3D" id="3.20.20.70">
    <property type="entry name" value="Aldolase class I"/>
    <property type="match status" value="1"/>
</dbReference>
<dbReference type="InterPro" id="IPR042177">
    <property type="entry name" value="Cell/Rod_1"/>
</dbReference>
<keyword evidence="7" id="KW-0067">ATP-binding</keyword>
<comment type="similarity">
    <text evidence="13">Belongs to the FtsA/MreB family.</text>
</comment>
<evidence type="ECO:0000256" key="10">
    <source>
        <dbReference type="ARBA" id="ARBA00023004"/>
    </source>
</evidence>
<protein>
    <submittedName>
        <fullName evidence="16">Cell shape-determining protein MreB</fullName>
    </submittedName>
</protein>
<keyword evidence="11" id="KW-0411">Iron-sulfur</keyword>
<feature type="coiled-coil region" evidence="14">
    <location>
        <begin position="1186"/>
        <end position="1233"/>
    </location>
</feature>
<dbReference type="GO" id="GO:0005737">
    <property type="term" value="C:cytoplasm"/>
    <property type="evidence" value="ECO:0007669"/>
    <property type="project" value="UniProtKB-SubCell"/>
</dbReference>
<evidence type="ECO:0000313" key="17">
    <source>
        <dbReference type="Proteomes" id="UP001151699"/>
    </source>
</evidence>
<dbReference type="Pfam" id="PF04055">
    <property type="entry name" value="Radical_SAM"/>
    <property type="match status" value="1"/>
</dbReference>
<keyword evidence="9" id="KW-0133">Cell shape</keyword>
<keyword evidence="6" id="KW-0547">Nucleotide-binding</keyword>
<dbReference type="GO" id="GO:0000902">
    <property type="term" value="P:cell morphogenesis"/>
    <property type="evidence" value="ECO:0007669"/>
    <property type="project" value="InterPro"/>
</dbReference>
<keyword evidence="3" id="KW-0963">Cytoplasm</keyword>
<dbReference type="NCBIfam" id="NF010539">
    <property type="entry name" value="PRK13927.1"/>
    <property type="match status" value="1"/>
</dbReference>
<dbReference type="Gene3D" id="3.30.420.40">
    <property type="match status" value="2"/>
</dbReference>
<evidence type="ECO:0000256" key="3">
    <source>
        <dbReference type="ARBA" id="ARBA00022490"/>
    </source>
</evidence>
<keyword evidence="17" id="KW-1185">Reference proteome</keyword>
<dbReference type="Gene3D" id="2.40.10.350">
    <property type="entry name" value="Rod shape-determining protein MreC, domain 2"/>
    <property type="match status" value="1"/>
</dbReference>
<name>A0A9Q0N7D6_9DIPT</name>
<dbReference type="InterPro" id="IPR024924">
    <property type="entry name" value="7-CO-7-deazaguanine_synth-like"/>
</dbReference>
<dbReference type="InterPro" id="IPR004753">
    <property type="entry name" value="MreB"/>
</dbReference>
<evidence type="ECO:0000256" key="11">
    <source>
        <dbReference type="ARBA" id="ARBA00023014"/>
    </source>
</evidence>
<dbReference type="GO" id="GO:0016829">
    <property type="term" value="F:lyase activity"/>
    <property type="evidence" value="ECO:0007669"/>
    <property type="project" value="UniProtKB-KW"/>
</dbReference>
<sequence>MVILMKILEQQSKYENCQYTDRLLKKLSQLNQQASPPIDIDEIRKGIYYAKKYHGSQMRQSGVPYYSHPIEVAYMFAEYTALEMPEYFRTDMIITSLLHDTLEDTTLTENMIARVFALANVQGAIDNWYYSHQVNLTGAINIFLQASKQDIPVVYASSAAVYGAVSDLPLKENGKVSLLSPYAVDKYACELQAKVFGQIRGSDYSGVISIFKQRVTEGKELVVFGDGNQSRDFIHVSDVTNMCVRALSIAASSAPILNVCTGRAYSINELIQLIDKIAGVKGIKYLPSQIGSVNSSVGSPELAQHILNYRATLADVRGWAFDSVASSVRSLLNEQYDCHIIYSCDYKTSEDFLITLNQYNSIKLIHFFYRGYLTHLLQIIADDGISTNSNIEKLLNIAITISIPDHLFIENEADILKNLPTFRFIDNYYTSSKRLYDIYANITEYPKPWQVIYDNVLIPESENTPKLDLGSSKLVVTWIGNSAWESWYSTIDDYKGLKTVIIPALEQLDHEKIHIKRCIIDKNQRLHSKQEVWDTLKETDILLIASVQEGTPLTLIEAMAFGCAIITTDVGIVRKSNALLSYVNLPNKIITKIAQLIIKTGIKKLVISGGLDVHVQLVEKLHELKVDNCLDIYFLWHGSPAQWVDSHHCQDFYKWLNLYQQNKIKAIITLKKGLEQFLITNGIQSYLLQNFIPLLPERKMVSKETAISMFKDQVSCYTNCHFNDDKHASWMMKDVELKVFPEQLPHQELIKLIANTNLTLYITNSECSPMIVLESLSLGVPCLVGPTADIYDDQFLRDMLTVNRVDCPLTIFKAIEKVQQNIDIICSKLPEFIKEYNKNALALKNSLVTAINNDHDRCKFASDMAIDLGTANTLVYVKDKGVVLNEPSVVALIKVDGAFKPYAFGHEAKNMLGRTPTDIEAKRPLKDGVIADFKGAEEMIKHFIRTVHNRRSFTGPMIIICVPSGSTPVERRAIQEAAESAGGRDVYLIEEPMAAAIGAGLPVTEATGSMIVDVGGGTTEVAVLSLGGIVYARSVRVGGDKMDESIISYIRRHYNLLIGEATAEKIKKQIGAAYVDDNLEPRVMEIKGRDLIHGIPKEMLLNEKQIADSLIEPVSQIVEAVKVALECTPPELSSDIVDKGIVMTGGGALLRNLDHVLKEATKLPVIVAEQALSCVALGTGKNFIYLRDLARENIELQLEVARLRSLQSDVYLIQSENKELKKLLSVIEEEQYNYVSAKLLSVSLNPFSKTALVSAGARHGVAVDQIVTNGEGLVGRIIQVSDNYSKIILVNDVNSRIPITTASSKEKGIMSGYGNGSKILYLPKTHLVQKGEKVITSGYGNIYPYGITVGYVDKANSENVLVKPIVDLSKTKAAIFNDGTTLEIKNIFRTIQGEGPFVGMPAVFVRLGGCNLACNFCDTEFEDFNILTIDSIIEEIKKLTINIKLVVITGGEPFRQPIELLCHKLIDLDYLVQIETNGTLYRDLPDKVHIICSPKVTRNGYSLLRDDLLSRINALKFLVAKNIPEYSNIPEVGQSKYNIPVFIQPMDQNNPLLNKQNEKLAIGLALKYNYCLSIQIHKILGID</sequence>
<comment type="caution">
    <text evidence="16">The sequence shown here is derived from an EMBL/GenBank/DDBJ whole genome shotgun (WGS) entry which is preliminary data.</text>
</comment>
<dbReference type="PROSITE" id="PS51918">
    <property type="entry name" value="RADICAL_SAM"/>
    <property type="match status" value="1"/>
</dbReference>
<evidence type="ECO:0000256" key="2">
    <source>
        <dbReference type="ARBA" id="ARBA00022485"/>
    </source>
</evidence>
<dbReference type="GO" id="GO:0005524">
    <property type="term" value="F:ATP binding"/>
    <property type="evidence" value="ECO:0007669"/>
    <property type="project" value="UniProtKB-KW"/>
</dbReference>
<keyword evidence="14" id="KW-0175">Coiled coil</keyword>
<keyword evidence="10" id="KW-0408">Iron</keyword>
<gene>
    <name evidence="16" type="primary">mreB_0</name>
    <name evidence="16" type="ORF">Bhyg_00333</name>
</gene>
<dbReference type="InterPro" id="IPR043129">
    <property type="entry name" value="ATPase_NBD"/>
</dbReference>
<dbReference type="SUPFAM" id="SSF53756">
    <property type="entry name" value="UDP-Glycosyltransferase/glycogen phosphorylase"/>
    <property type="match status" value="1"/>
</dbReference>
<keyword evidence="8" id="KW-0460">Magnesium</keyword>
<dbReference type="InterPro" id="IPR007197">
    <property type="entry name" value="rSAM"/>
</dbReference>
<proteinExistence type="inferred from homology"/>
<keyword evidence="12" id="KW-0456">Lyase</keyword>
<dbReference type="Gene3D" id="2.40.10.340">
    <property type="entry name" value="Rod shape-determining protein MreC, domain 1"/>
    <property type="match status" value="1"/>
</dbReference>
<accession>A0A9Q0N7D6</accession>
<dbReference type="InterPro" id="IPR058240">
    <property type="entry name" value="rSAM_sf"/>
</dbReference>
<dbReference type="PRINTS" id="PR01652">
    <property type="entry name" value="SHAPEPROTEIN"/>
</dbReference>
<dbReference type="HAMAP" id="MF_02207">
    <property type="entry name" value="MreB"/>
    <property type="match status" value="1"/>
</dbReference>
<dbReference type="SUPFAM" id="SSF51735">
    <property type="entry name" value="NAD(P)-binding Rossmann-fold domains"/>
    <property type="match status" value="1"/>
</dbReference>
<evidence type="ECO:0000256" key="9">
    <source>
        <dbReference type="ARBA" id="ARBA00022960"/>
    </source>
</evidence>
<dbReference type="PANTHER" id="PTHR42749:SF1">
    <property type="entry name" value="CELL SHAPE-DETERMINING PROTEIN MREB"/>
    <property type="match status" value="1"/>
</dbReference>
<evidence type="ECO:0000256" key="5">
    <source>
        <dbReference type="ARBA" id="ARBA00022723"/>
    </source>
</evidence>
<evidence type="ECO:0000256" key="1">
    <source>
        <dbReference type="ARBA" id="ARBA00004496"/>
    </source>
</evidence>
<dbReference type="NCBIfam" id="TIGR00904">
    <property type="entry name" value="mreB"/>
    <property type="match status" value="1"/>
</dbReference>
<dbReference type="Pfam" id="PF06723">
    <property type="entry name" value="MreB_Mbl"/>
    <property type="match status" value="1"/>
</dbReference>
<evidence type="ECO:0000313" key="16">
    <source>
        <dbReference type="EMBL" id="KAJ6645131.1"/>
    </source>
</evidence>
<evidence type="ECO:0000256" key="13">
    <source>
        <dbReference type="ARBA" id="ARBA00023458"/>
    </source>
</evidence>
<keyword evidence="4" id="KW-0949">S-adenosyl-L-methionine</keyword>
<dbReference type="OrthoDB" id="2320050at2759"/>
<dbReference type="InterPro" id="IPR056546">
    <property type="entry name" value="MreB_MamK-like"/>
</dbReference>
<dbReference type="SUPFAM" id="SSF102114">
    <property type="entry name" value="Radical SAM enzymes"/>
    <property type="match status" value="1"/>
</dbReference>
<evidence type="ECO:0000256" key="6">
    <source>
        <dbReference type="ARBA" id="ARBA00022741"/>
    </source>
</evidence>
<dbReference type="InterPro" id="IPR042175">
    <property type="entry name" value="Cell/Rod_MreC_2"/>
</dbReference>
<dbReference type="GO" id="GO:0051539">
    <property type="term" value="F:4 iron, 4 sulfur cluster binding"/>
    <property type="evidence" value="ECO:0007669"/>
    <property type="project" value="UniProtKB-KW"/>
</dbReference>
<evidence type="ECO:0000256" key="14">
    <source>
        <dbReference type="SAM" id="Coils"/>
    </source>
</evidence>
<dbReference type="HAMAP" id="MF_00917">
    <property type="entry name" value="QueE"/>
    <property type="match status" value="1"/>
</dbReference>
<keyword evidence="2" id="KW-0004">4Fe-4S</keyword>
<dbReference type="GO" id="GO:0046872">
    <property type="term" value="F:metal ion binding"/>
    <property type="evidence" value="ECO:0007669"/>
    <property type="project" value="UniProtKB-KW"/>
</dbReference>
<dbReference type="InterPro" id="IPR055342">
    <property type="entry name" value="MreC_beta-barrel_core"/>
</dbReference>
<reference evidence="16" key="1">
    <citation type="submission" date="2022-07" db="EMBL/GenBank/DDBJ databases">
        <authorList>
            <person name="Trinca V."/>
            <person name="Uliana J.V.C."/>
            <person name="Torres T.T."/>
            <person name="Ward R.J."/>
            <person name="Monesi N."/>
        </authorList>
    </citation>
    <scope>NUCLEOTIDE SEQUENCE</scope>
    <source>
        <strain evidence="16">HSMRA1968</strain>
        <tissue evidence="16">Whole embryos</tissue>
    </source>
</reference>
<dbReference type="Pfam" id="PF13692">
    <property type="entry name" value="Glyco_trans_1_4"/>
    <property type="match status" value="1"/>
</dbReference>
<dbReference type="PANTHER" id="PTHR42749">
    <property type="entry name" value="CELL SHAPE-DETERMINING PROTEIN MREB"/>
    <property type="match status" value="1"/>
</dbReference>
<dbReference type="Pfam" id="PF01370">
    <property type="entry name" value="Epimerase"/>
    <property type="match status" value="1"/>
</dbReference>
<dbReference type="Proteomes" id="UP001151699">
    <property type="component" value="Chromosome A"/>
</dbReference>
<feature type="domain" description="Radical SAM core" evidence="15">
    <location>
        <begin position="1397"/>
        <end position="1583"/>
    </location>
</feature>
<dbReference type="CDD" id="cd10225">
    <property type="entry name" value="ASKHA_NBD_MreB-like"/>
    <property type="match status" value="1"/>
</dbReference>
<dbReference type="SUPFAM" id="SSF109604">
    <property type="entry name" value="HD-domain/PDEase-like"/>
    <property type="match status" value="1"/>
</dbReference>
<dbReference type="EMBL" id="WJQU01000001">
    <property type="protein sequence ID" value="KAJ6645131.1"/>
    <property type="molecule type" value="Genomic_DNA"/>
</dbReference>
<dbReference type="Gene3D" id="3.40.50.2000">
    <property type="entry name" value="Glycogen Phosphorylase B"/>
    <property type="match status" value="1"/>
</dbReference>
<dbReference type="GO" id="GO:0008360">
    <property type="term" value="P:regulation of cell shape"/>
    <property type="evidence" value="ECO:0007669"/>
    <property type="project" value="UniProtKB-KW"/>
</dbReference>
<evidence type="ECO:0000256" key="7">
    <source>
        <dbReference type="ARBA" id="ARBA00022840"/>
    </source>
</evidence>
<dbReference type="Gene3D" id="1.10.3210.10">
    <property type="entry name" value="Hypothetical protein af1432"/>
    <property type="match status" value="1"/>
</dbReference>
<dbReference type="InterPro" id="IPR013785">
    <property type="entry name" value="Aldolase_TIM"/>
</dbReference>
<dbReference type="Gene3D" id="3.40.50.720">
    <property type="entry name" value="NAD(P)-binding Rossmann-like Domain"/>
    <property type="match status" value="1"/>
</dbReference>
<evidence type="ECO:0000259" key="15">
    <source>
        <dbReference type="PROSITE" id="PS51918"/>
    </source>
</evidence>
<dbReference type="InterPro" id="IPR036291">
    <property type="entry name" value="NAD(P)-bd_dom_sf"/>
</dbReference>
<keyword evidence="5" id="KW-0479">Metal-binding</keyword>
<dbReference type="Pfam" id="PF04085">
    <property type="entry name" value="MreC"/>
    <property type="match status" value="1"/>
</dbReference>
<evidence type="ECO:0000256" key="12">
    <source>
        <dbReference type="ARBA" id="ARBA00023239"/>
    </source>
</evidence>
<dbReference type="SFLD" id="SFLDS00029">
    <property type="entry name" value="Radical_SAM"/>
    <property type="match status" value="1"/>
</dbReference>
<evidence type="ECO:0000256" key="4">
    <source>
        <dbReference type="ARBA" id="ARBA00022691"/>
    </source>
</evidence>
<comment type="subcellular location">
    <subcellularLocation>
        <location evidence="1">Cytoplasm</location>
    </subcellularLocation>
</comment>
<evidence type="ECO:0000256" key="8">
    <source>
        <dbReference type="ARBA" id="ARBA00022842"/>
    </source>
</evidence>
<dbReference type="InterPro" id="IPR001509">
    <property type="entry name" value="Epimerase_deHydtase"/>
</dbReference>
<dbReference type="SUPFAM" id="SSF53067">
    <property type="entry name" value="Actin-like ATPase domain"/>
    <property type="match status" value="2"/>
</dbReference>
<dbReference type="CDD" id="cd01335">
    <property type="entry name" value="Radical_SAM"/>
    <property type="match status" value="1"/>
</dbReference>
<organism evidence="16 17">
    <name type="scientific">Pseudolycoriella hygida</name>
    <dbReference type="NCBI Taxonomy" id="35572"/>
    <lineage>
        <taxon>Eukaryota</taxon>
        <taxon>Metazoa</taxon>
        <taxon>Ecdysozoa</taxon>
        <taxon>Arthropoda</taxon>
        <taxon>Hexapoda</taxon>
        <taxon>Insecta</taxon>
        <taxon>Pterygota</taxon>
        <taxon>Neoptera</taxon>
        <taxon>Endopterygota</taxon>
        <taxon>Diptera</taxon>
        <taxon>Nematocera</taxon>
        <taxon>Sciaroidea</taxon>
        <taxon>Sciaridae</taxon>
        <taxon>Pseudolycoriella</taxon>
    </lineage>
</organism>